<dbReference type="PANTHER" id="PTHR36527:SF3">
    <property type="entry name" value="OS01G0282866 PROTEIN"/>
    <property type="match status" value="1"/>
</dbReference>
<dbReference type="InterPro" id="IPR036525">
    <property type="entry name" value="Tubulin/FtsZ_GTPase_sf"/>
</dbReference>
<proteinExistence type="predicted"/>
<name>A0A9J6DB66_RHIMP</name>
<reference evidence="1" key="2">
    <citation type="submission" date="2021-09" db="EMBL/GenBank/DDBJ databases">
        <authorList>
            <person name="Jia N."/>
            <person name="Wang J."/>
            <person name="Shi W."/>
            <person name="Du L."/>
            <person name="Sun Y."/>
            <person name="Zhan W."/>
            <person name="Jiang J."/>
            <person name="Wang Q."/>
            <person name="Zhang B."/>
            <person name="Ji P."/>
            <person name="Sakyi L.B."/>
            <person name="Cui X."/>
            <person name="Yuan T."/>
            <person name="Jiang B."/>
            <person name="Yang W."/>
            <person name="Lam T.T.-Y."/>
            <person name="Chang Q."/>
            <person name="Ding S."/>
            <person name="Wang X."/>
            <person name="Zhu J."/>
            <person name="Ruan X."/>
            <person name="Zhao L."/>
            <person name="Wei J."/>
            <person name="Que T."/>
            <person name="Du C."/>
            <person name="Cheng J."/>
            <person name="Dai P."/>
            <person name="Han X."/>
            <person name="Huang E."/>
            <person name="Gao Y."/>
            <person name="Liu J."/>
            <person name="Shao H."/>
            <person name="Ye R."/>
            <person name="Li L."/>
            <person name="Wei W."/>
            <person name="Wang X."/>
            <person name="Wang C."/>
            <person name="Huo Q."/>
            <person name="Li W."/>
            <person name="Guo W."/>
            <person name="Chen H."/>
            <person name="Chen S."/>
            <person name="Zhou L."/>
            <person name="Zhou L."/>
            <person name="Ni X."/>
            <person name="Tian J."/>
            <person name="Zhou Y."/>
            <person name="Sheng Y."/>
            <person name="Liu T."/>
            <person name="Pan Y."/>
            <person name="Xia L."/>
            <person name="Li J."/>
            <person name="Zhao F."/>
            <person name="Cao W."/>
        </authorList>
    </citation>
    <scope>NUCLEOTIDE SEQUENCE</scope>
    <source>
        <strain evidence="1">Rmic-2018</strain>
        <tissue evidence="1">Larvae</tissue>
    </source>
</reference>
<dbReference type="AlphaFoldDB" id="A0A9J6DB66"/>
<sequence>MLTVSPIGIFRESDVEGAQRGEYWHSVFSYMRGIQSNGYIQLMVCQSVAEAKQNQKQGRALPRYGSSEVATQHRPACVGPRDRFAGPAGLSGRPCLGKSMVAPLSAPAGKEGIKTRLGGGAGFSWVTLVDRQHTHSRLFGERITDRKQNARNRAHPGRPVRKPDWCQGGQHWHGRWMKKHTGTMRFFIQWPCQGIAWFWEVISDEHGIDPTGSYHGDSDLQLERINVYYNEASGQ</sequence>
<reference evidence="1" key="1">
    <citation type="journal article" date="2020" name="Cell">
        <title>Large-Scale Comparative Analyses of Tick Genomes Elucidate Their Genetic Diversity and Vector Capacities.</title>
        <authorList>
            <consortium name="Tick Genome and Microbiome Consortium (TIGMIC)"/>
            <person name="Jia N."/>
            <person name="Wang J."/>
            <person name="Shi W."/>
            <person name="Du L."/>
            <person name="Sun Y."/>
            <person name="Zhan W."/>
            <person name="Jiang J.F."/>
            <person name="Wang Q."/>
            <person name="Zhang B."/>
            <person name="Ji P."/>
            <person name="Bell-Sakyi L."/>
            <person name="Cui X.M."/>
            <person name="Yuan T.T."/>
            <person name="Jiang B.G."/>
            <person name="Yang W.F."/>
            <person name="Lam T.T."/>
            <person name="Chang Q.C."/>
            <person name="Ding S.J."/>
            <person name="Wang X.J."/>
            <person name="Zhu J.G."/>
            <person name="Ruan X.D."/>
            <person name="Zhao L."/>
            <person name="Wei J.T."/>
            <person name="Ye R.Z."/>
            <person name="Que T.C."/>
            <person name="Du C.H."/>
            <person name="Zhou Y.H."/>
            <person name="Cheng J.X."/>
            <person name="Dai P.F."/>
            <person name="Guo W.B."/>
            <person name="Han X.H."/>
            <person name="Huang E.J."/>
            <person name="Li L.F."/>
            <person name="Wei W."/>
            <person name="Gao Y.C."/>
            <person name="Liu J.Z."/>
            <person name="Shao H.Z."/>
            <person name="Wang X."/>
            <person name="Wang C.C."/>
            <person name="Yang T.C."/>
            <person name="Huo Q.B."/>
            <person name="Li W."/>
            <person name="Chen H.Y."/>
            <person name="Chen S.E."/>
            <person name="Zhou L.G."/>
            <person name="Ni X.B."/>
            <person name="Tian J.H."/>
            <person name="Sheng Y."/>
            <person name="Liu T."/>
            <person name="Pan Y.S."/>
            <person name="Xia L.Y."/>
            <person name="Li J."/>
            <person name="Zhao F."/>
            <person name="Cao W.C."/>
        </authorList>
    </citation>
    <scope>NUCLEOTIDE SEQUENCE</scope>
    <source>
        <strain evidence="1">Rmic-2018</strain>
    </source>
</reference>
<dbReference type="Gene3D" id="3.40.50.1440">
    <property type="entry name" value="Tubulin/FtsZ, GTPase domain"/>
    <property type="match status" value="1"/>
</dbReference>
<comment type="caution">
    <text evidence="1">The sequence shown here is derived from an EMBL/GenBank/DDBJ whole genome shotgun (WGS) entry which is preliminary data.</text>
</comment>
<protein>
    <submittedName>
        <fullName evidence="1">Uncharacterized protein</fullName>
    </submittedName>
</protein>
<organism evidence="1 2">
    <name type="scientific">Rhipicephalus microplus</name>
    <name type="common">Cattle tick</name>
    <name type="synonym">Boophilus microplus</name>
    <dbReference type="NCBI Taxonomy" id="6941"/>
    <lineage>
        <taxon>Eukaryota</taxon>
        <taxon>Metazoa</taxon>
        <taxon>Ecdysozoa</taxon>
        <taxon>Arthropoda</taxon>
        <taxon>Chelicerata</taxon>
        <taxon>Arachnida</taxon>
        <taxon>Acari</taxon>
        <taxon>Parasitiformes</taxon>
        <taxon>Ixodida</taxon>
        <taxon>Ixodoidea</taxon>
        <taxon>Ixodidae</taxon>
        <taxon>Rhipicephalinae</taxon>
        <taxon>Rhipicephalus</taxon>
        <taxon>Boophilus</taxon>
    </lineage>
</organism>
<dbReference type="PANTHER" id="PTHR36527">
    <property type="entry name" value="OS01G0282866 PROTEIN"/>
    <property type="match status" value="1"/>
</dbReference>
<evidence type="ECO:0000313" key="1">
    <source>
        <dbReference type="EMBL" id="KAH8019259.1"/>
    </source>
</evidence>
<keyword evidence="2" id="KW-1185">Reference proteome</keyword>
<dbReference type="EMBL" id="JABSTU010000010">
    <property type="protein sequence ID" value="KAH8019259.1"/>
    <property type="molecule type" value="Genomic_DNA"/>
</dbReference>
<evidence type="ECO:0000313" key="2">
    <source>
        <dbReference type="Proteomes" id="UP000821866"/>
    </source>
</evidence>
<gene>
    <name evidence="1" type="ORF">HPB51_018602</name>
</gene>
<dbReference type="Proteomes" id="UP000821866">
    <property type="component" value="Chromosome 8"/>
</dbReference>
<accession>A0A9J6DB66</accession>